<dbReference type="SUPFAM" id="SSF50475">
    <property type="entry name" value="FMN-binding split barrel"/>
    <property type="match status" value="1"/>
</dbReference>
<dbReference type="RefSeq" id="WP_015749925.1">
    <property type="nucleotide sequence ID" value="NC_013235.1"/>
</dbReference>
<dbReference type="PANTHER" id="PTHR35176">
    <property type="entry name" value="HEME OXYGENASE HI_0854-RELATED"/>
    <property type="match status" value="1"/>
</dbReference>
<proteinExistence type="predicted"/>
<dbReference type="OrthoDB" id="1094370at2"/>
<dbReference type="InterPro" id="IPR012349">
    <property type="entry name" value="Split_barrel_FMN-bd"/>
</dbReference>
<dbReference type="GO" id="GO:0070967">
    <property type="term" value="F:coenzyme F420 binding"/>
    <property type="evidence" value="ECO:0007669"/>
    <property type="project" value="TreeGrafter"/>
</dbReference>
<evidence type="ECO:0000313" key="4">
    <source>
        <dbReference type="Proteomes" id="UP000002218"/>
    </source>
</evidence>
<dbReference type="InParanoid" id="C8X916"/>
<gene>
    <name evidence="3" type="ordered locus">Namu_4839</name>
</gene>
<dbReference type="STRING" id="479431.Namu_4839"/>
<dbReference type="eggNOG" id="COG3467">
    <property type="taxonomic scope" value="Bacteria"/>
</dbReference>
<dbReference type="PANTHER" id="PTHR35176:SF2">
    <property type="entry name" value="F420H(2)-DEPENDENT REDUCTASE RV1155"/>
    <property type="match status" value="1"/>
</dbReference>
<accession>C8X916</accession>
<evidence type="ECO:0000313" key="3">
    <source>
        <dbReference type="EMBL" id="ACV81114.1"/>
    </source>
</evidence>
<dbReference type="GO" id="GO:0016627">
    <property type="term" value="F:oxidoreductase activity, acting on the CH-CH group of donors"/>
    <property type="evidence" value="ECO:0007669"/>
    <property type="project" value="TreeGrafter"/>
</dbReference>
<dbReference type="Proteomes" id="UP000002218">
    <property type="component" value="Chromosome"/>
</dbReference>
<reference evidence="3 4" key="2">
    <citation type="journal article" date="2010" name="Stand. Genomic Sci.">
        <title>Complete genome sequence of Nakamurella multipartita type strain (Y-104).</title>
        <authorList>
            <person name="Tice H."/>
            <person name="Mayilraj S."/>
            <person name="Sims D."/>
            <person name="Lapidus A."/>
            <person name="Nolan M."/>
            <person name="Lucas S."/>
            <person name="Glavina Del Rio T."/>
            <person name="Copeland A."/>
            <person name="Cheng J.F."/>
            <person name="Meincke L."/>
            <person name="Bruce D."/>
            <person name="Goodwin L."/>
            <person name="Pitluck S."/>
            <person name="Ivanova N."/>
            <person name="Mavromatis K."/>
            <person name="Ovchinnikova G."/>
            <person name="Pati A."/>
            <person name="Chen A."/>
            <person name="Palaniappan K."/>
            <person name="Land M."/>
            <person name="Hauser L."/>
            <person name="Chang Y.J."/>
            <person name="Jeffries C.D."/>
            <person name="Detter J.C."/>
            <person name="Brettin T."/>
            <person name="Rohde M."/>
            <person name="Goker M."/>
            <person name="Bristow J."/>
            <person name="Eisen J.A."/>
            <person name="Markowitz V."/>
            <person name="Hugenholtz P."/>
            <person name="Kyrpides N.C."/>
            <person name="Klenk H.P."/>
            <person name="Chen F."/>
        </authorList>
    </citation>
    <scope>NUCLEOTIDE SEQUENCE [LARGE SCALE GENOMIC DNA]</scope>
    <source>
        <strain evidence="4">ATCC 700099 / DSM 44233 / CIP 104796 / JCM 9543 / NBRC 105858 / Y-104</strain>
    </source>
</reference>
<dbReference type="KEGG" id="nml:Namu_4839"/>
<dbReference type="EMBL" id="CP001737">
    <property type="protein sequence ID" value="ACV81114.1"/>
    <property type="molecule type" value="Genomic_DNA"/>
</dbReference>
<name>C8X916_NAKMY</name>
<dbReference type="AlphaFoldDB" id="C8X916"/>
<dbReference type="InterPro" id="IPR052019">
    <property type="entry name" value="F420H2_bilvrd_red/Heme_oxyg"/>
</dbReference>
<dbReference type="Gene3D" id="2.30.110.10">
    <property type="entry name" value="Electron Transport, Fmn-binding Protein, Chain A"/>
    <property type="match status" value="1"/>
</dbReference>
<dbReference type="InterPro" id="IPR019920">
    <property type="entry name" value="F420-binding_dom_put"/>
</dbReference>
<dbReference type="InterPro" id="IPR011576">
    <property type="entry name" value="Pyridox_Oxase_N"/>
</dbReference>
<organism evidence="3 4">
    <name type="scientific">Nakamurella multipartita (strain ATCC 700099 / DSM 44233 / CIP 104796 / JCM 9543 / NBRC 105858 / Y-104)</name>
    <name type="common">Microsphaera multipartita</name>
    <dbReference type="NCBI Taxonomy" id="479431"/>
    <lineage>
        <taxon>Bacteria</taxon>
        <taxon>Bacillati</taxon>
        <taxon>Actinomycetota</taxon>
        <taxon>Actinomycetes</taxon>
        <taxon>Nakamurellales</taxon>
        <taxon>Nakamurellaceae</taxon>
        <taxon>Nakamurella</taxon>
    </lineage>
</organism>
<dbReference type="HOGENOM" id="CLU_123922_0_0_11"/>
<evidence type="ECO:0000259" key="2">
    <source>
        <dbReference type="Pfam" id="PF01243"/>
    </source>
</evidence>
<dbReference type="NCBIfam" id="TIGR03618">
    <property type="entry name" value="Rv1155_F420"/>
    <property type="match status" value="1"/>
</dbReference>
<dbReference type="GO" id="GO:0005829">
    <property type="term" value="C:cytosol"/>
    <property type="evidence" value="ECO:0007669"/>
    <property type="project" value="TreeGrafter"/>
</dbReference>
<keyword evidence="4" id="KW-1185">Reference proteome</keyword>
<feature type="domain" description="Pyridoxamine 5'-phosphate oxidase N-terminal" evidence="2">
    <location>
        <begin position="5"/>
        <end position="128"/>
    </location>
</feature>
<keyword evidence="1" id="KW-0560">Oxidoreductase</keyword>
<evidence type="ECO:0000256" key="1">
    <source>
        <dbReference type="ARBA" id="ARBA00023002"/>
    </source>
</evidence>
<dbReference type="Pfam" id="PF01243">
    <property type="entry name" value="PNPOx_N"/>
    <property type="match status" value="1"/>
</dbReference>
<protein>
    <submittedName>
        <fullName evidence="3">Pyridoxamine 5'-phosphate oxidase-related FMN-binding</fullName>
    </submittedName>
</protein>
<reference evidence="4" key="1">
    <citation type="submission" date="2009-09" db="EMBL/GenBank/DDBJ databases">
        <title>The complete genome of Nakamurella multipartita DSM 44233.</title>
        <authorList>
            <consortium name="US DOE Joint Genome Institute (JGI-PGF)"/>
            <person name="Lucas S."/>
            <person name="Copeland A."/>
            <person name="Lapidus A."/>
            <person name="Glavina del Rio T."/>
            <person name="Dalin E."/>
            <person name="Tice H."/>
            <person name="Bruce D."/>
            <person name="Goodwin L."/>
            <person name="Pitluck S."/>
            <person name="Kyrpides N."/>
            <person name="Mavromatis K."/>
            <person name="Ivanova N."/>
            <person name="Ovchinnikova G."/>
            <person name="Sims D."/>
            <person name="Meincke L."/>
            <person name="Brettin T."/>
            <person name="Detter J.C."/>
            <person name="Han C."/>
            <person name="Larimer F."/>
            <person name="Land M."/>
            <person name="Hauser L."/>
            <person name="Markowitz V."/>
            <person name="Cheng J.-F."/>
            <person name="Hugenholtz P."/>
            <person name="Woyke T."/>
            <person name="Wu D."/>
            <person name="Klenk H.-P."/>
            <person name="Eisen J.A."/>
        </authorList>
    </citation>
    <scope>NUCLEOTIDE SEQUENCE [LARGE SCALE GENOMIC DNA]</scope>
    <source>
        <strain evidence="4">ATCC 700099 / DSM 44233 / CIP 104796 / JCM 9543 / NBRC 105858 / Y-104</strain>
    </source>
</reference>
<sequence length="132" mass="14487">MEISQAVEFVRANDHAVLATRRRDGSPQLSPVNAGVVDGRVCISSQAPRAKVRNIRRDPAVSVLVLPEAFYGGWVQLDGTAEIVDQPAALDLLEQVYRAIRGEHPDWDDYRAAMIRDERVVIAITPTRAVGG</sequence>